<evidence type="ECO:0000313" key="1">
    <source>
        <dbReference type="EMBL" id="GFR49719.1"/>
    </source>
</evidence>
<organism evidence="1 2">
    <name type="scientific">Astrephomene gubernaculifera</name>
    <dbReference type="NCBI Taxonomy" id="47775"/>
    <lineage>
        <taxon>Eukaryota</taxon>
        <taxon>Viridiplantae</taxon>
        <taxon>Chlorophyta</taxon>
        <taxon>core chlorophytes</taxon>
        <taxon>Chlorophyceae</taxon>
        <taxon>CS clade</taxon>
        <taxon>Chlamydomonadales</taxon>
        <taxon>Astrephomenaceae</taxon>
        <taxon>Astrephomene</taxon>
    </lineage>
</organism>
<dbReference type="AlphaFoldDB" id="A0AAD3DZ59"/>
<name>A0AAD3DZ59_9CHLO</name>
<comment type="caution">
    <text evidence="1">The sequence shown here is derived from an EMBL/GenBank/DDBJ whole genome shotgun (WGS) entry which is preliminary data.</text>
</comment>
<protein>
    <submittedName>
        <fullName evidence="1">Uncharacterized protein</fullName>
    </submittedName>
</protein>
<evidence type="ECO:0000313" key="2">
    <source>
        <dbReference type="Proteomes" id="UP001054857"/>
    </source>
</evidence>
<dbReference type="EMBL" id="BMAR01000032">
    <property type="protein sequence ID" value="GFR49719.1"/>
    <property type="molecule type" value="Genomic_DNA"/>
</dbReference>
<accession>A0AAD3DZ59</accession>
<feature type="non-terminal residue" evidence="1">
    <location>
        <position position="1"/>
    </location>
</feature>
<gene>
    <name evidence="1" type="ORF">Agub_g11875</name>
</gene>
<dbReference type="Proteomes" id="UP001054857">
    <property type="component" value="Unassembled WGS sequence"/>
</dbReference>
<reference evidence="1 2" key="1">
    <citation type="journal article" date="2021" name="Sci. Rep.">
        <title>Genome sequencing of the multicellular alga Astrephomene provides insights into convergent evolution of germ-soma differentiation.</title>
        <authorList>
            <person name="Yamashita S."/>
            <person name="Yamamoto K."/>
            <person name="Matsuzaki R."/>
            <person name="Suzuki S."/>
            <person name="Yamaguchi H."/>
            <person name="Hirooka S."/>
            <person name="Minakuchi Y."/>
            <person name="Miyagishima S."/>
            <person name="Kawachi M."/>
            <person name="Toyoda A."/>
            <person name="Nozaki H."/>
        </authorList>
    </citation>
    <scope>NUCLEOTIDE SEQUENCE [LARGE SCALE GENOMIC DNA]</scope>
    <source>
        <strain evidence="1 2">NIES-4017</strain>
    </source>
</reference>
<keyword evidence="2" id="KW-1185">Reference proteome</keyword>
<sequence>RFDDRPRWVSAAEHNRTQPTDGWRWYYRYLVRRGERSCEYRDEYMLRRHFTFYSNEFAAHGGLEGDAISNVTSSSSGPQPPWSSAHVCPHFLNVIMLREPLARLRSHVRWIIKVYRTEYGKSYEPFFRGRDADYWRRFAPAAVDNYYIRLLLGEAVFYAPTGSINTTHLEAARLMLLQ</sequence>
<feature type="non-terminal residue" evidence="1">
    <location>
        <position position="178"/>
    </location>
</feature>
<proteinExistence type="predicted"/>